<sequence length="46" mass="5438">MVLLIIISVKISLFLNIAKCCYLVYKKNAVKITSIDYKYDYLFLMK</sequence>
<evidence type="ECO:0000313" key="2">
    <source>
        <dbReference type="Proteomes" id="UP000010077"/>
    </source>
</evidence>
<dbReference type="AlphaFoldDB" id="K7YQ57"/>
<gene>
    <name evidence="1" type="ORF">A1OE_1534</name>
</gene>
<reference evidence="1 2" key="1">
    <citation type="journal article" date="2012" name="Proc. Natl. Acad. Sci. U.S.A.">
        <title>Genome streamlining and chemical defense in a coral reef symbiosis.</title>
        <authorList>
            <person name="Kwan J.C."/>
            <person name="Donia M.S."/>
            <person name="Han A.W."/>
            <person name="Hirose E."/>
            <person name="Haygood M.G."/>
            <person name="Schmidt E.W."/>
        </authorList>
    </citation>
    <scope>NUCLEOTIDE SEQUENCE [LARGE SCALE GENOMIC DNA]</scope>
    <source>
        <strain evidence="1 2">L2</strain>
    </source>
</reference>
<protein>
    <submittedName>
        <fullName evidence="1">Uncharacterized protein</fullName>
    </submittedName>
</protein>
<proteinExistence type="predicted"/>
<keyword evidence="2" id="KW-1185">Reference proteome</keyword>
<dbReference type="Proteomes" id="UP000010077">
    <property type="component" value="Chromosome"/>
</dbReference>
<accession>K7YQ57</accession>
<dbReference type="HOGENOM" id="CLU_3181458_0_0_5"/>
<evidence type="ECO:0000313" key="1">
    <source>
        <dbReference type="EMBL" id="AFX99702.1"/>
    </source>
</evidence>
<dbReference type="KEGG" id="thal:A1OE_1534"/>
<organism evidence="1 2">
    <name type="scientific">Candidatus Endolissoclinum faulkneri L2</name>
    <dbReference type="NCBI Taxonomy" id="1193729"/>
    <lineage>
        <taxon>Bacteria</taxon>
        <taxon>Pseudomonadati</taxon>
        <taxon>Pseudomonadota</taxon>
        <taxon>Alphaproteobacteria</taxon>
        <taxon>Rhodospirillales</taxon>
        <taxon>Rhodospirillaceae</taxon>
        <taxon>Candidatus Endolissoclinum</taxon>
    </lineage>
</organism>
<name>K7YQ57_9PROT</name>
<dbReference type="EMBL" id="CP003539">
    <property type="protein sequence ID" value="AFX99702.1"/>
    <property type="molecule type" value="Genomic_DNA"/>
</dbReference>